<dbReference type="AlphaFoldDB" id="A0A200R3S5"/>
<feature type="chain" id="PRO_5013165752" evidence="2">
    <location>
        <begin position="21"/>
        <end position="460"/>
    </location>
</feature>
<dbReference type="PANTHER" id="PTHR33390">
    <property type="entry name" value="STRESS UP-REGULATED NOD 19 PROTEIN"/>
    <property type="match status" value="1"/>
</dbReference>
<dbReference type="PANTHER" id="PTHR33390:SF1">
    <property type="entry name" value="STRESS UP-REGULATED NOD 19 PROTEIN"/>
    <property type="match status" value="1"/>
</dbReference>
<dbReference type="Pfam" id="PF07712">
    <property type="entry name" value="SURNod19"/>
    <property type="match status" value="1"/>
</dbReference>
<dbReference type="OrthoDB" id="1923469at2759"/>
<protein>
    <submittedName>
        <fullName evidence="3">Stress up-regulated Nod 19</fullName>
    </submittedName>
</protein>
<evidence type="ECO:0000256" key="2">
    <source>
        <dbReference type="SAM" id="SignalP"/>
    </source>
</evidence>
<sequence length="460" mass="51525">MPRHLVSLLLLFGIFPLILSVQASQSMLRTENGEKSAVFLSPKFVLGAGSVDNKFYYNIDFPRGHIALKEFNAEVVDELGNPVPLHETYLHHWIVLRYYAPKDAEIPEDNGHKGVHFSKNIVVRNSGICPGTLNQYFGLGSETRRTATYVPDPYGIEVGNPAEIPDGYEERWLLNVHAIDTRGVEDRLGCTECKCDLYNVTKDEKGQPLRPHYSGGLYCCYDETQCRVREGFRSVKRSLYLRYTVRWVDWEETIVPVKIYIFDVTDTGKRANDSISACQVEYEVEECGRAGVDSDGCIDNKKTSMVMPNGGNVIYGVAHQHTGGRGAALYGEDGRVICSSIPVYGEGEEVGNEAGYIVGMSTCYPQPGSIKISDGETLVLESNYSSTQKHTGVMGLFYILVADQPPKPVHMPIHMQESLNLFKYKWALVFMGVAVAIVVGIGYYLWRRDEKEGEYQPLRI</sequence>
<gene>
    <name evidence="3" type="ORF">BVC80_1837g154</name>
</gene>
<dbReference type="InParanoid" id="A0A200R3S5"/>
<accession>A0A200R3S5</accession>
<dbReference type="FunCoup" id="A0A200R3S5">
    <property type="interactions" value="315"/>
</dbReference>
<evidence type="ECO:0000256" key="1">
    <source>
        <dbReference type="SAM" id="Phobius"/>
    </source>
</evidence>
<dbReference type="Proteomes" id="UP000195402">
    <property type="component" value="Unassembled WGS sequence"/>
</dbReference>
<keyword evidence="1" id="KW-0472">Membrane</keyword>
<reference evidence="3 4" key="1">
    <citation type="journal article" date="2017" name="Mol. Plant">
        <title>The Genome of Medicinal Plant Macleaya cordata Provides New Insights into Benzylisoquinoline Alkaloids Metabolism.</title>
        <authorList>
            <person name="Liu X."/>
            <person name="Liu Y."/>
            <person name="Huang P."/>
            <person name="Ma Y."/>
            <person name="Qing Z."/>
            <person name="Tang Q."/>
            <person name="Cao H."/>
            <person name="Cheng P."/>
            <person name="Zheng Y."/>
            <person name="Yuan Z."/>
            <person name="Zhou Y."/>
            <person name="Liu J."/>
            <person name="Tang Z."/>
            <person name="Zhuo Y."/>
            <person name="Zhang Y."/>
            <person name="Yu L."/>
            <person name="Huang J."/>
            <person name="Yang P."/>
            <person name="Peng Q."/>
            <person name="Zhang J."/>
            <person name="Jiang W."/>
            <person name="Zhang Z."/>
            <person name="Lin K."/>
            <person name="Ro D.K."/>
            <person name="Chen X."/>
            <person name="Xiong X."/>
            <person name="Shang Y."/>
            <person name="Huang S."/>
            <person name="Zeng J."/>
        </authorList>
    </citation>
    <scope>NUCLEOTIDE SEQUENCE [LARGE SCALE GENOMIC DNA]</scope>
    <source>
        <strain evidence="4">cv. BLH2017</strain>
        <tissue evidence="3">Root</tissue>
    </source>
</reference>
<dbReference type="STRING" id="56857.A0A200R3S5"/>
<keyword evidence="2" id="KW-0732">Signal</keyword>
<name>A0A200R3S5_MACCD</name>
<proteinExistence type="predicted"/>
<organism evidence="3 4">
    <name type="scientific">Macleaya cordata</name>
    <name type="common">Five-seeded plume-poppy</name>
    <name type="synonym">Bocconia cordata</name>
    <dbReference type="NCBI Taxonomy" id="56857"/>
    <lineage>
        <taxon>Eukaryota</taxon>
        <taxon>Viridiplantae</taxon>
        <taxon>Streptophyta</taxon>
        <taxon>Embryophyta</taxon>
        <taxon>Tracheophyta</taxon>
        <taxon>Spermatophyta</taxon>
        <taxon>Magnoliopsida</taxon>
        <taxon>Ranunculales</taxon>
        <taxon>Papaveraceae</taxon>
        <taxon>Papaveroideae</taxon>
        <taxon>Macleaya</taxon>
    </lineage>
</organism>
<evidence type="ECO:0000313" key="4">
    <source>
        <dbReference type="Proteomes" id="UP000195402"/>
    </source>
</evidence>
<dbReference type="InterPro" id="IPR011692">
    <property type="entry name" value="Stress_up-reg_Nod19"/>
</dbReference>
<keyword evidence="1" id="KW-0812">Transmembrane</keyword>
<keyword evidence="4" id="KW-1185">Reference proteome</keyword>
<dbReference type="EMBL" id="MVGT01000438">
    <property type="protein sequence ID" value="OVA17345.1"/>
    <property type="molecule type" value="Genomic_DNA"/>
</dbReference>
<feature type="transmembrane region" description="Helical" evidence="1">
    <location>
        <begin position="426"/>
        <end position="446"/>
    </location>
</feature>
<dbReference type="OMA" id="YLAACCD"/>
<keyword evidence="1" id="KW-1133">Transmembrane helix</keyword>
<comment type="caution">
    <text evidence="3">The sequence shown here is derived from an EMBL/GenBank/DDBJ whole genome shotgun (WGS) entry which is preliminary data.</text>
</comment>
<evidence type="ECO:0000313" key="3">
    <source>
        <dbReference type="EMBL" id="OVA17345.1"/>
    </source>
</evidence>
<feature type="signal peptide" evidence="2">
    <location>
        <begin position="1"/>
        <end position="20"/>
    </location>
</feature>